<dbReference type="RefSeq" id="WP_238393445.1">
    <property type="nucleotide sequence ID" value="NZ_WVIE01000044.1"/>
</dbReference>
<dbReference type="AlphaFoldDB" id="A0A8J7Z4L9"/>
<proteinExistence type="predicted"/>
<evidence type="ECO:0000313" key="3">
    <source>
        <dbReference type="Proteomes" id="UP000646053"/>
    </source>
</evidence>
<gene>
    <name evidence="2" type="ORF">GS601_21865</name>
</gene>
<name>A0A8J7Z4L9_9CYAN</name>
<evidence type="ECO:0000313" key="2">
    <source>
        <dbReference type="EMBL" id="NDJ19897.1"/>
    </source>
</evidence>
<sequence>MRRSPVRRAWCDGMRWYPMPELPNHSGYNRDSRSFFADQNTQSNSQIETEKKPIETTKANIKKPELSRKDLMGTSKN</sequence>
<dbReference type="Proteomes" id="UP000646053">
    <property type="component" value="Unassembled WGS sequence"/>
</dbReference>
<comment type="caution">
    <text evidence="2">The sequence shown here is derived from an EMBL/GenBank/DDBJ whole genome shotgun (WGS) entry which is preliminary data.</text>
</comment>
<protein>
    <submittedName>
        <fullName evidence="2">Uncharacterized protein</fullName>
    </submittedName>
</protein>
<keyword evidence="3" id="KW-1185">Reference proteome</keyword>
<evidence type="ECO:0000256" key="1">
    <source>
        <dbReference type="SAM" id="MobiDB-lite"/>
    </source>
</evidence>
<dbReference type="EMBL" id="WVIE01000044">
    <property type="protein sequence ID" value="NDJ19897.1"/>
    <property type="molecule type" value="Genomic_DNA"/>
</dbReference>
<accession>A0A8J7Z4L9</accession>
<feature type="compositionally biased region" description="Basic and acidic residues" evidence="1">
    <location>
        <begin position="62"/>
        <end position="71"/>
    </location>
</feature>
<organism evidence="2 3">
    <name type="scientific">Myxacorys almedinensis A</name>
    <dbReference type="NCBI Taxonomy" id="2690445"/>
    <lineage>
        <taxon>Bacteria</taxon>
        <taxon>Bacillati</taxon>
        <taxon>Cyanobacteriota</taxon>
        <taxon>Cyanophyceae</taxon>
        <taxon>Leptolyngbyales</taxon>
        <taxon>Leptolyngbyaceae</taxon>
        <taxon>Myxacorys</taxon>
        <taxon>Myxacorys almedinensis</taxon>
    </lineage>
</organism>
<feature type="compositionally biased region" description="Polar residues" evidence="1">
    <location>
        <begin position="37"/>
        <end position="47"/>
    </location>
</feature>
<reference evidence="2" key="1">
    <citation type="submission" date="2019-12" db="EMBL/GenBank/DDBJ databases">
        <title>High-Quality draft genome sequences of three cyanobacteria isolated from the limestone walls of the Old Cathedral of Coimbra.</title>
        <authorList>
            <person name="Tiago I."/>
            <person name="Soares F."/>
            <person name="Portugal A."/>
        </authorList>
    </citation>
    <scope>NUCLEOTIDE SEQUENCE</scope>
    <source>
        <strain evidence="2">A</strain>
    </source>
</reference>
<feature type="region of interest" description="Disordered" evidence="1">
    <location>
        <begin position="28"/>
        <end position="77"/>
    </location>
</feature>